<dbReference type="Gene3D" id="3.40.50.11660">
    <property type="entry name" value="Glycosyl transferase family 10, C-terminal domain"/>
    <property type="match status" value="1"/>
</dbReference>
<dbReference type="RefSeq" id="WP_096673774.1">
    <property type="nucleotide sequence ID" value="NZ_OANS01000003.1"/>
</dbReference>
<evidence type="ECO:0000259" key="4">
    <source>
        <dbReference type="Pfam" id="PF00852"/>
    </source>
</evidence>
<sequence>MKTIKIALLGCQRDYHTGVLPLLIQQLGYSLAWVKPQQCDILIYGAFFSPRKAHAWVPKPLRPMVSKMQASLEPLISARSTPPISLFHTCENKRPYALPTDFSITFDLGITSSDHLRLPYWYDVVDWSHEGITGNTNPRYGELLSLTRLKQNLGDAFLKRQRAACMITSHLQEPRKSLFAAVSRSIPVEGLGSHFDRSIKNHHQSHFVKIDELQKYAFNLCPENSLYPGYYTEKIPEAFQAGALPITWTDSNVCADFNPAAFINLEPMAYENYAPLAELLDSTEYLSQFCDQPLLLNTPTLEHAKQFIAEMIKRAL</sequence>
<feature type="domain" description="Fucosyltransferase C-terminal" evidence="4">
    <location>
        <begin position="159"/>
        <end position="281"/>
    </location>
</feature>
<accession>A0A240E1J3</accession>
<name>A0A240E1J3_9BURK</name>
<dbReference type="GO" id="GO:0008417">
    <property type="term" value="F:fucosyltransferase activity"/>
    <property type="evidence" value="ECO:0007669"/>
    <property type="project" value="InterPro"/>
</dbReference>
<reference evidence="6" key="1">
    <citation type="submission" date="2017-08" db="EMBL/GenBank/DDBJ databases">
        <authorList>
            <person name="Varghese N."/>
            <person name="Submissions S."/>
        </authorList>
    </citation>
    <scope>NUCLEOTIDE SEQUENCE [LARGE SCALE GENOMIC DNA]</scope>
    <source>
        <strain evidence="6">AP-Melu-1000-B4</strain>
    </source>
</reference>
<evidence type="ECO:0000313" key="6">
    <source>
        <dbReference type="Proteomes" id="UP000218069"/>
    </source>
</evidence>
<dbReference type="SUPFAM" id="SSF53756">
    <property type="entry name" value="UDP-Glycosyltransferase/glycogen phosphorylase"/>
    <property type="match status" value="1"/>
</dbReference>
<organism evidence="5 6">
    <name type="scientific">Polynucleobacter meluiroseus</name>
    <dbReference type="NCBI Taxonomy" id="1938814"/>
    <lineage>
        <taxon>Bacteria</taxon>
        <taxon>Pseudomonadati</taxon>
        <taxon>Pseudomonadota</taxon>
        <taxon>Betaproteobacteria</taxon>
        <taxon>Burkholderiales</taxon>
        <taxon>Burkholderiaceae</taxon>
        <taxon>Polynucleobacter</taxon>
    </lineage>
</organism>
<evidence type="ECO:0000256" key="1">
    <source>
        <dbReference type="ARBA" id="ARBA00008919"/>
    </source>
</evidence>
<dbReference type="InterPro" id="IPR001503">
    <property type="entry name" value="Glyco_trans_10"/>
</dbReference>
<dbReference type="InterPro" id="IPR038577">
    <property type="entry name" value="GT10-like_C_sf"/>
</dbReference>
<dbReference type="EMBL" id="OANS01000003">
    <property type="protein sequence ID" value="SNX29097.1"/>
    <property type="molecule type" value="Genomic_DNA"/>
</dbReference>
<comment type="similarity">
    <text evidence="1">Belongs to the glycosyltransferase 10 family.</text>
</comment>
<keyword evidence="6" id="KW-1185">Reference proteome</keyword>
<proteinExistence type="inferred from homology"/>
<keyword evidence="2 5" id="KW-0328">Glycosyltransferase</keyword>
<dbReference type="Pfam" id="PF00852">
    <property type="entry name" value="Glyco_transf_10"/>
    <property type="match status" value="1"/>
</dbReference>
<gene>
    <name evidence="5" type="ORF">SAMN06295945_1461</name>
</gene>
<dbReference type="Proteomes" id="UP000218069">
    <property type="component" value="Unassembled WGS sequence"/>
</dbReference>
<evidence type="ECO:0000313" key="5">
    <source>
        <dbReference type="EMBL" id="SNX29097.1"/>
    </source>
</evidence>
<dbReference type="InterPro" id="IPR055270">
    <property type="entry name" value="Glyco_tran_10_C"/>
</dbReference>
<keyword evidence="3 5" id="KW-0808">Transferase</keyword>
<dbReference type="PANTHER" id="PTHR11929:SF194">
    <property type="entry name" value="ALPHA-(1,3)-FUCOSYLTRANSFERASE 10"/>
    <property type="match status" value="1"/>
</dbReference>
<evidence type="ECO:0000256" key="3">
    <source>
        <dbReference type="ARBA" id="ARBA00022679"/>
    </source>
</evidence>
<protein>
    <submittedName>
        <fullName evidence="5">Glycosyltransferase family 10 (Fucosyltransferase) C-term</fullName>
    </submittedName>
</protein>
<dbReference type="PANTHER" id="PTHR11929">
    <property type="entry name" value="ALPHA- 1,3 -FUCOSYLTRANSFERASE"/>
    <property type="match status" value="1"/>
</dbReference>
<dbReference type="AlphaFoldDB" id="A0A240E1J3"/>
<dbReference type="OrthoDB" id="9791032at2"/>
<dbReference type="GO" id="GO:0016020">
    <property type="term" value="C:membrane"/>
    <property type="evidence" value="ECO:0007669"/>
    <property type="project" value="InterPro"/>
</dbReference>
<evidence type="ECO:0000256" key="2">
    <source>
        <dbReference type="ARBA" id="ARBA00022676"/>
    </source>
</evidence>